<proteinExistence type="predicted"/>
<gene>
    <name evidence="1" type="ORF">Prudu_1459S001100</name>
</gene>
<name>A0A5H2XR78_PRUDU</name>
<organism evidence="1">
    <name type="scientific">Prunus dulcis</name>
    <name type="common">Almond</name>
    <name type="synonym">Amygdalus dulcis</name>
    <dbReference type="NCBI Taxonomy" id="3755"/>
    <lineage>
        <taxon>Eukaryota</taxon>
        <taxon>Viridiplantae</taxon>
        <taxon>Streptophyta</taxon>
        <taxon>Embryophyta</taxon>
        <taxon>Tracheophyta</taxon>
        <taxon>Spermatophyta</taxon>
        <taxon>Magnoliopsida</taxon>
        <taxon>eudicotyledons</taxon>
        <taxon>Gunneridae</taxon>
        <taxon>Pentapetalae</taxon>
        <taxon>rosids</taxon>
        <taxon>fabids</taxon>
        <taxon>Rosales</taxon>
        <taxon>Rosaceae</taxon>
        <taxon>Amygdaloideae</taxon>
        <taxon>Amygdaleae</taxon>
        <taxon>Prunus</taxon>
    </lineage>
</organism>
<evidence type="ECO:0000313" key="1">
    <source>
        <dbReference type="EMBL" id="BBN70338.1"/>
    </source>
</evidence>
<protein>
    <submittedName>
        <fullName evidence="1">ZWICHEL kinesin-like calmodulin-binding protein</fullName>
    </submittedName>
</protein>
<dbReference type="AlphaFoldDB" id="A0A5H2XR78"/>
<dbReference type="EMBL" id="AP021796">
    <property type="protein sequence ID" value="BBN70338.1"/>
    <property type="molecule type" value="Genomic_DNA"/>
</dbReference>
<sequence length="157" mass="18380">YLSLSLSFSCEQENTPPPPIFIFGLRRQRLPTVAATTTRRHLGRHRFRWNHHTSYFPFHPTATSIRRRGRRKQPRNIAVLTDFYPTFALSFSLISPPNLTSKVFRPRIHSRRDPLRNVSLECYKHYPMYLPSFGTWIRTLEILGIVGTQSILDGMLL</sequence>
<accession>A0A5H2XR78</accession>
<feature type="non-terminal residue" evidence="1">
    <location>
        <position position="1"/>
    </location>
</feature>
<reference evidence="1" key="1">
    <citation type="journal article" date="2019" name="Science">
        <title>Mutation of a bHLH transcription factor allowed almond domestication.</title>
        <authorList>
            <person name="Sanchez-Perez R."/>
            <person name="Pavan S."/>
            <person name="Mazzeo R."/>
            <person name="Moldovan C."/>
            <person name="Aiese Cigliano R."/>
            <person name="Del Cueto J."/>
            <person name="Ricciardi F."/>
            <person name="Lotti C."/>
            <person name="Ricciardi L."/>
            <person name="Dicenta F."/>
            <person name="Lopez-Marques R.L."/>
            <person name="Lindberg Moller B."/>
        </authorList>
    </citation>
    <scope>NUCLEOTIDE SEQUENCE</scope>
</reference>